<dbReference type="PANTHER" id="PTHR47424">
    <property type="entry name" value="REGULATORY PROTEIN GAL4"/>
    <property type="match status" value="1"/>
</dbReference>
<evidence type="ECO:0000256" key="1">
    <source>
        <dbReference type="ARBA" id="ARBA00022723"/>
    </source>
</evidence>
<sequence length="725" mass="82186">MFCTFPVSDTLHHDNEQKTQPSPPNSTLPRRRQVWRACDWCRVNRIRCDISVPCRNCLNRGRQCSNRGEIRNLPQAYEEIERLRLRVRDLEAANAANSSVNMSLPASSPNNQNSIECGCPDDSKKPWQGVYSRDPRTQQVSYYGPSSTLYFLSRISSFLGRELQQHQGCEELQPTSASKILARPETSDDLAAEGLASQSLLHTANERASLPRAQEESFLSLFWQFHFCTLPIIDQEEFLNHYQSLWKVSNIRRKPSALADIMLALCMQYGHGLMSGASPNSNKTTDAAESTIAGRWYYHRCQALLANEFDAPSITTVQCHILTVVYLYFASFQNMAYITMSLAVRSAQTLGLHLEPPLEIPSKERDLRKRIWWVLSMVDTKICMKLGRPFSFATDEVSCSVLANTTETVTSLDSMLGTSETGLTWLTYIVHCQELVAIIREIHESLYSKFSVVLAQGEINIPYENPSLLEVCAEFLAAKMEATESWISRVPSRIKTERRGDGRSFSIDRSPLLIETSAPLWLQRQRLCLELMYNGLVMSLYRPFITFSKQYSICYTRTEAHALACVNHAITHTYIMHQVIMETDLLNGWHDAFQWQWEATVTLLGFLFAYPISSSAPTTRRAIYKAVECFEQFGSNNVGVARNAAEITRNLISKADLLLDRIWIGFSEAAVAEQPSSADLTPRDDLTPMTQAWHDNSSEIWGFLDLALTVDAFHSFEDFVTVVES</sequence>
<keyword evidence="4" id="KW-0539">Nucleus</keyword>
<reference evidence="7" key="1">
    <citation type="submission" date="2021-10" db="EMBL/GenBank/DDBJ databases">
        <authorList>
            <person name="Piombo E."/>
        </authorList>
    </citation>
    <scope>NUCLEOTIDE SEQUENCE</scope>
</reference>
<dbReference type="InterPro" id="IPR001138">
    <property type="entry name" value="Zn2Cys6_DnaBD"/>
</dbReference>
<dbReference type="GO" id="GO:0000978">
    <property type="term" value="F:RNA polymerase II cis-regulatory region sequence-specific DNA binding"/>
    <property type="evidence" value="ECO:0007669"/>
    <property type="project" value="TreeGrafter"/>
</dbReference>
<dbReference type="SMART" id="SM00906">
    <property type="entry name" value="Fungal_trans"/>
    <property type="match status" value="1"/>
</dbReference>
<keyword evidence="3" id="KW-0804">Transcription</keyword>
<evidence type="ECO:0000256" key="2">
    <source>
        <dbReference type="ARBA" id="ARBA00023015"/>
    </source>
</evidence>
<keyword evidence="1" id="KW-0479">Metal-binding</keyword>
<dbReference type="GO" id="GO:0006351">
    <property type="term" value="P:DNA-templated transcription"/>
    <property type="evidence" value="ECO:0007669"/>
    <property type="project" value="InterPro"/>
</dbReference>
<organism evidence="7 8">
    <name type="scientific">Clonostachys rhizophaga</name>
    <dbReference type="NCBI Taxonomy" id="160324"/>
    <lineage>
        <taxon>Eukaryota</taxon>
        <taxon>Fungi</taxon>
        <taxon>Dikarya</taxon>
        <taxon>Ascomycota</taxon>
        <taxon>Pezizomycotina</taxon>
        <taxon>Sordariomycetes</taxon>
        <taxon>Hypocreomycetidae</taxon>
        <taxon>Hypocreales</taxon>
        <taxon>Bionectriaceae</taxon>
        <taxon>Clonostachys</taxon>
    </lineage>
</organism>
<accession>A0A9N9VBP8</accession>
<dbReference type="PROSITE" id="PS50048">
    <property type="entry name" value="ZN2_CY6_FUNGAL_2"/>
    <property type="match status" value="1"/>
</dbReference>
<name>A0A9N9VBP8_9HYPO</name>
<dbReference type="CDD" id="cd00067">
    <property type="entry name" value="GAL4"/>
    <property type="match status" value="1"/>
</dbReference>
<comment type="caution">
    <text evidence="7">The sequence shown here is derived from an EMBL/GenBank/DDBJ whole genome shotgun (WGS) entry which is preliminary data.</text>
</comment>
<evidence type="ECO:0000256" key="4">
    <source>
        <dbReference type="ARBA" id="ARBA00023242"/>
    </source>
</evidence>
<dbReference type="GO" id="GO:0005634">
    <property type="term" value="C:nucleus"/>
    <property type="evidence" value="ECO:0007669"/>
    <property type="project" value="TreeGrafter"/>
</dbReference>
<feature type="domain" description="Zn(2)-C6 fungal-type" evidence="6">
    <location>
        <begin position="37"/>
        <end position="66"/>
    </location>
</feature>
<dbReference type="AlphaFoldDB" id="A0A9N9VBP8"/>
<dbReference type="Pfam" id="PF00172">
    <property type="entry name" value="Zn_clus"/>
    <property type="match status" value="1"/>
</dbReference>
<feature type="region of interest" description="Disordered" evidence="5">
    <location>
        <begin position="5"/>
        <end position="29"/>
    </location>
</feature>
<dbReference type="CDD" id="cd12148">
    <property type="entry name" value="fungal_TF_MHR"/>
    <property type="match status" value="1"/>
</dbReference>
<dbReference type="GO" id="GO:0000435">
    <property type="term" value="P:positive regulation of transcription from RNA polymerase II promoter by galactose"/>
    <property type="evidence" value="ECO:0007669"/>
    <property type="project" value="TreeGrafter"/>
</dbReference>
<proteinExistence type="predicted"/>
<protein>
    <recommendedName>
        <fullName evidence="6">Zn(2)-C6 fungal-type domain-containing protein</fullName>
    </recommendedName>
</protein>
<dbReference type="InterPro" id="IPR051127">
    <property type="entry name" value="Fungal_SecMet_Regulators"/>
</dbReference>
<evidence type="ECO:0000256" key="3">
    <source>
        <dbReference type="ARBA" id="ARBA00023163"/>
    </source>
</evidence>
<evidence type="ECO:0000313" key="7">
    <source>
        <dbReference type="EMBL" id="CAH0020372.1"/>
    </source>
</evidence>
<evidence type="ECO:0000313" key="8">
    <source>
        <dbReference type="Proteomes" id="UP000696573"/>
    </source>
</evidence>
<gene>
    <name evidence="7" type="ORF">CRHIZ90672A_00013872</name>
</gene>
<keyword evidence="8" id="KW-1185">Reference proteome</keyword>
<dbReference type="PROSITE" id="PS00463">
    <property type="entry name" value="ZN2_CY6_FUNGAL_1"/>
    <property type="match status" value="1"/>
</dbReference>
<dbReference type="Pfam" id="PF04082">
    <property type="entry name" value="Fungal_trans"/>
    <property type="match status" value="1"/>
</dbReference>
<dbReference type="Proteomes" id="UP000696573">
    <property type="component" value="Unassembled WGS sequence"/>
</dbReference>
<dbReference type="EMBL" id="CABFNQ020000642">
    <property type="protein sequence ID" value="CAH0020372.1"/>
    <property type="molecule type" value="Genomic_DNA"/>
</dbReference>
<dbReference type="InterPro" id="IPR036864">
    <property type="entry name" value="Zn2-C6_fun-type_DNA-bd_sf"/>
</dbReference>
<evidence type="ECO:0000259" key="6">
    <source>
        <dbReference type="PROSITE" id="PS50048"/>
    </source>
</evidence>
<keyword evidence="2" id="KW-0805">Transcription regulation</keyword>
<evidence type="ECO:0000256" key="5">
    <source>
        <dbReference type="SAM" id="MobiDB-lite"/>
    </source>
</evidence>
<dbReference type="Gene3D" id="4.10.240.10">
    <property type="entry name" value="Zn(2)-C6 fungal-type DNA-binding domain"/>
    <property type="match status" value="1"/>
</dbReference>
<dbReference type="PANTHER" id="PTHR47424:SF12">
    <property type="entry name" value="TRANSCRIPTION FACTOR ASQA"/>
    <property type="match status" value="1"/>
</dbReference>
<dbReference type="OrthoDB" id="2283488at2759"/>
<dbReference type="GO" id="GO:0000981">
    <property type="term" value="F:DNA-binding transcription factor activity, RNA polymerase II-specific"/>
    <property type="evidence" value="ECO:0007669"/>
    <property type="project" value="InterPro"/>
</dbReference>
<dbReference type="InterPro" id="IPR007219">
    <property type="entry name" value="XnlR_reg_dom"/>
</dbReference>
<dbReference type="SUPFAM" id="SSF57701">
    <property type="entry name" value="Zn2/Cys6 DNA-binding domain"/>
    <property type="match status" value="1"/>
</dbReference>
<dbReference type="GO" id="GO:0008270">
    <property type="term" value="F:zinc ion binding"/>
    <property type="evidence" value="ECO:0007669"/>
    <property type="project" value="InterPro"/>
</dbReference>